<dbReference type="PANTHER" id="PTHR10666">
    <property type="entry name" value="UBIQUITIN"/>
    <property type="match status" value="1"/>
</dbReference>
<dbReference type="AlphaFoldDB" id="D7MJE6"/>
<sequence>MHISIKTVEGKTINLEVDDSSDTIDLRIHGPTRELVLRLSPDPAPKAVMRIFVQTLGGKLFILEVEETETIENVMAKIHEKGGPPVDQQRLIFQGKQLDKVTVEGKTINLEVDDSSDTIDLRIHGPTRELVLRLSPDPGPKAVIRIFVQTLGGKAFILEVEETETIENVMAKIHEKGGPPVDQQKLIFKGKELVKGRTMADYRIKTESTLCVMSRLCGC</sequence>
<dbReference type="eggNOG" id="KOG0001">
    <property type="taxonomic scope" value="Eukaryota"/>
</dbReference>
<dbReference type="PROSITE" id="PS50053">
    <property type="entry name" value="UBIQUITIN_2"/>
    <property type="match status" value="2"/>
</dbReference>
<dbReference type="PRINTS" id="PR00348">
    <property type="entry name" value="UBIQUITIN"/>
</dbReference>
<feature type="domain" description="Ubiquitin-like" evidence="2">
    <location>
        <begin position="144"/>
        <end position="219"/>
    </location>
</feature>
<evidence type="ECO:0000256" key="1">
    <source>
        <dbReference type="ARBA" id="ARBA00022499"/>
    </source>
</evidence>
<dbReference type="SUPFAM" id="SSF54236">
    <property type="entry name" value="Ubiquitin-like"/>
    <property type="match status" value="2"/>
</dbReference>
<accession>D7MJE6</accession>
<keyword evidence="1" id="KW-1017">Isopeptide bond</keyword>
<name>D7MJE6_ARALL</name>
<dbReference type="InterPro" id="IPR050158">
    <property type="entry name" value="Ubiquitin_ubiquitin-like"/>
</dbReference>
<dbReference type="HOGENOM" id="CLU_010412_0_0_1"/>
<dbReference type="InterPro" id="IPR029071">
    <property type="entry name" value="Ubiquitin-like_domsf"/>
</dbReference>
<dbReference type="STRING" id="81972.D7MJE6"/>
<protein>
    <recommendedName>
        <fullName evidence="2">Ubiquitin-like domain-containing protein</fullName>
    </recommendedName>
</protein>
<dbReference type="InterPro" id="IPR000626">
    <property type="entry name" value="Ubiquitin-like_dom"/>
</dbReference>
<gene>
    <name evidence="3" type="ORF">ARALYDRAFT_330505</name>
</gene>
<evidence type="ECO:0000313" key="4">
    <source>
        <dbReference type="Proteomes" id="UP000008694"/>
    </source>
</evidence>
<dbReference type="GO" id="GO:0003729">
    <property type="term" value="F:mRNA binding"/>
    <property type="evidence" value="ECO:0007669"/>
    <property type="project" value="UniProtKB-ARBA"/>
</dbReference>
<dbReference type="Pfam" id="PF00240">
    <property type="entry name" value="ubiquitin"/>
    <property type="match status" value="2"/>
</dbReference>
<proteinExistence type="predicted"/>
<dbReference type="EMBL" id="GL348719">
    <property type="protein sequence ID" value="EFH44942.1"/>
    <property type="molecule type" value="Genomic_DNA"/>
</dbReference>
<dbReference type="InterPro" id="IPR019956">
    <property type="entry name" value="Ubiquitin_dom"/>
</dbReference>
<dbReference type="Gene3D" id="3.10.20.90">
    <property type="entry name" value="Phosphatidylinositol 3-kinase Catalytic Subunit, Chain A, domain 1"/>
    <property type="match status" value="2"/>
</dbReference>
<dbReference type="Proteomes" id="UP000008694">
    <property type="component" value="Unassembled WGS sequence"/>
</dbReference>
<dbReference type="Gramene" id="fgenesh1_pm.C_scaffold_7002732">
    <property type="protein sequence ID" value="fgenesh1_pm.C_scaffold_7002732"/>
    <property type="gene ID" value="fgenesh1_pm.C_scaffold_7002732"/>
</dbReference>
<reference evidence="4" key="1">
    <citation type="journal article" date="2011" name="Nat. Genet.">
        <title>The Arabidopsis lyrata genome sequence and the basis of rapid genome size change.</title>
        <authorList>
            <person name="Hu T.T."/>
            <person name="Pattyn P."/>
            <person name="Bakker E.G."/>
            <person name="Cao J."/>
            <person name="Cheng J.-F."/>
            <person name="Clark R.M."/>
            <person name="Fahlgren N."/>
            <person name="Fawcett J.A."/>
            <person name="Grimwood J."/>
            <person name="Gundlach H."/>
            <person name="Haberer G."/>
            <person name="Hollister J.D."/>
            <person name="Ossowski S."/>
            <person name="Ottilar R.P."/>
            <person name="Salamov A.A."/>
            <person name="Schneeberger K."/>
            <person name="Spannagl M."/>
            <person name="Wang X."/>
            <person name="Yang L."/>
            <person name="Nasrallah M.E."/>
            <person name="Bergelson J."/>
            <person name="Carrington J.C."/>
            <person name="Gaut B.S."/>
            <person name="Schmutz J."/>
            <person name="Mayer K.F.X."/>
            <person name="Van de Peer Y."/>
            <person name="Grigoriev I.V."/>
            <person name="Nordborg M."/>
            <person name="Weigel D."/>
            <person name="Guo Y.-L."/>
        </authorList>
    </citation>
    <scope>NUCLEOTIDE SEQUENCE [LARGE SCALE GENOMIC DNA]</scope>
    <source>
        <strain evidence="4">cv. MN47</strain>
    </source>
</reference>
<feature type="domain" description="Ubiquitin-like" evidence="2">
    <location>
        <begin position="49"/>
        <end position="99"/>
    </location>
</feature>
<keyword evidence="4" id="KW-1185">Reference proteome</keyword>
<evidence type="ECO:0000313" key="3">
    <source>
        <dbReference type="EMBL" id="EFH44942.1"/>
    </source>
</evidence>
<evidence type="ECO:0000259" key="2">
    <source>
        <dbReference type="PROSITE" id="PS50053"/>
    </source>
</evidence>
<dbReference type="SMART" id="SM00213">
    <property type="entry name" value="UBQ"/>
    <property type="match status" value="2"/>
</dbReference>
<organism evidence="4">
    <name type="scientific">Arabidopsis lyrata subsp. lyrata</name>
    <name type="common">Lyre-leaved rock-cress</name>
    <dbReference type="NCBI Taxonomy" id="81972"/>
    <lineage>
        <taxon>Eukaryota</taxon>
        <taxon>Viridiplantae</taxon>
        <taxon>Streptophyta</taxon>
        <taxon>Embryophyta</taxon>
        <taxon>Tracheophyta</taxon>
        <taxon>Spermatophyta</taxon>
        <taxon>Magnoliopsida</taxon>
        <taxon>eudicotyledons</taxon>
        <taxon>Gunneridae</taxon>
        <taxon>Pentapetalae</taxon>
        <taxon>rosids</taxon>
        <taxon>malvids</taxon>
        <taxon>Brassicales</taxon>
        <taxon>Brassicaceae</taxon>
        <taxon>Camelineae</taxon>
        <taxon>Arabidopsis</taxon>
    </lineage>
</organism>